<dbReference type="EC" id="2.1.2.11" evidence="5"/>
<dbReference type="Proteomes" id="UP000722165">
    <property type="component" value="Unassembled WGS sequence"/>
</dbReference>
<organism evidence="6 7">
    <name type="scientific">Advenella alkanexedens</name>
    <dbReference type="NCBI Taxonomy" id="1481665"/>
    <lineage>
        <taxon>Bacteria</taxon>
        <taxon>Pseudomonadati</taxon>
        <taxon>Pseudomonadota</taxon>
        <taxon>Betaproteobacteria</taxon>
        <taxon>Burkholderiales</taxon>
        <taxon>Alcaligenaceae</taxon>
    </lineage>
</organism>
<keyword evidence="5" id="KW-0963">Cytoplasm</keyword>
<dbReference type="PIRSF" id="PIRSF000388">
    <property type="entry name" value="Pantoate_hydroxy_MeTrfase"/>
    <property type="match status" value="1"/>
</dbReference>
<evidence type="ECO:0000256" key="3">
    <source>
        <dbReference type="ARBA" id="ARBA00022655"/>
    </source>
</evidence>
<dbReference type="Gene3D" id="3.20.20.60">
    <property type="entry name" value="Phosphoenolpyruvate-binding domains"/>
    <property type="match status" value="1"/>
</dbReference>
<evidence type="ECO:0000256" key="2">
    <source>
        <dbReference type="ARBA" id="ARBA00011424"/>
    </source>
</evidence>
<keyword evidence="4 5" id="KW-0808">Transferase</keyword>
<keyword evidence="7" id="KW-1185">Reference proteome</keyword>
<keyword evidence="3 5" id="KW-0566">Pantothenate biosynthesis</keyword>
<keyword evidence="5" id="KW-0460">Magnesium</keyword>
<feature type="binding site" evidence="5">
    <location>
        <position position="49"/>
    </location>
    <ligand>
        <name>Mg(2+)</name>
        <dbReference type="ChEBI" id="CHEBI:18420"/>
    </ligand>
</feature>
<dbReference type="InterPro" id="IPR040442">
    <property type="entry name" value="Pyrv_kinase-like_dom_sf"/>
</dbReference>
<comment type="subcellular location">
    <subcellularLocation>
        <location evidence="5">Cytoplasm</location>
    </subcellularLocation>
</comment>
<comment type="pathway">
    <text evidence="5">Cofactor biosynthesis; (R)-pantothenate biosynthesis; (R)-pantoate from 3-methyl-2-oxobutanoate: step 1/2.</text>
</comment>
<evidence type="ECO:0000256" key="4">
    <source>
        <dbReference type="ARBA" id="ARBA00022679"/>
    </source>
</evidence>
<dbReference type="PANTHER" id="PTHR20881">
    <property type="entry name" value="3-METHYL-2-OXOBUTANOATE HYDROXYMETHYLTRANSFERASE"/>
    <property type="match status" value="1"/>
</dbReference>
<gene>
    <name evidence="5 6" type="primary">panB</name>
    <name evidence="6" type="ORF">KU392_05260</name>
</gene>
<evidence type="ECO:0000256" key="1">
    <source>
        <dbReference type="ARBA" id="ARBA00008676"/>
    </source>
</evidence>
<dbReference type="NCBIfam" id="TIGR00222">
    <property type="entry name" value="panB"/>
    <property type="match status" value="1"/>
</dbReference>
<dbReference type="NCBIfam" id="NF001452">
    <property type="entry name" value="PRK00311.1"/>
    <property type="match status" value="1"/>
</dbReference>
<accession>A0ABS6NM20</accession>
<dbReference type="Pfam" id="PF02548">
    <property type="entry name" value="Pantoate_transf"/>
    <property type="match status" value="1"/>
</dbReference>
<protein>
    <recommendedName>
        <fullName evidence="5">3-methyl-2-oxobutanoate hydroxymethyltransferase</fullName>
        <ecNumber evidence="5">2.1.2.11</ecNumber>
    </recommendedName>
    <alternativeName>
        <fullName evidence="5">Ketopantoate hydroxymethyltransferase</fullName>
        <shortName evidence="5">KPHMT</shortName>
    </alternativeName>
</protein>
<comment type="function">
    <text evidence="5">Catalyzes the reversible reaction in which hydroxymethyl group from 5,10-methylenetetrahydrofolate is transferred onto alpha-ketoisovalerate to form ketopantoate.</text>
</comment>
<feature type="binding site" evidence="5">
    <location>
        <position position="118"/>
    </location>
    <ligand>
        <name>3-methyl-2-oxobutanoate</name>
        <dbReference type="ChEBI" id="CHEBI:11851"/>
    </ligand>
</feature>
<dbReference type="CDD" id="cd06557">
    <property type="entry name" value="KPHMT-like"/>
    <property type="match status" value="1"/>
</dbReference>
<feature type="binding site" evidence="5">
    <location>
        <position position="88"/>
    </location>
    <ligand>
        <name>3-methyl-2-oxobutanoate</name>
        <dbReference type="ChEBI" id="CHEBI:11851"/>
    </ligand>
</feature>
<dbReference type="RefSeq" id="WP_217734784.1">
    <property type="nucleotide sequence ID" value="NZ_JAHSPR010000003.1"/>
</dbReference>
<feature type="binding site" evidence="5">
    <location>
        <position position="120"/>
    </location>
    <ligand>
        <name>Mg(2+)</name>
        <dbReference type="ChEBI" id="CHEBI:18420"/>
    </ligand>
</feature>
<comment type="caution">
    <text evidence="6">The sequence shown here is derived from an EMBL/GenBank/DDBJ whole genome shotgun (WGS) entry which is preliminary data.</text>
</comment>
<dbReference type="InterPro" id="IPR003700">
    <property type="entry name" value="Pantoate_hydroxy_MeTrfase"/>
</dbReference>
<dbReference type="EMBL" id="JAHSPR010000003">
    <property type="protein sequence ID" value="MBV4396668.1"/>
    <property type="molecule type" value="Genomic_DNA"/>
</dbReference>
<dbReference type="PANTHER" id="PTHR20881:SF0">
    <property type="entry name" value="3-METHYL-2-OXOBUTANOATE HYDROXYMETHYLTRANSFERASE"/>
    <property type="match status" value="1"/>
</dbReference>
<feature type="binding site" evidence="5">
    <location>
        <position position="88"/>
    </location>
    <ligand>
        <name>Mg(2+)</name>
        <dbReference type="ChEBI" id="CHEBI:18420"/>
    </ligand>
</feature>
<feature type="active site" description="Proton acceptor" evidence="5">
    <location>
        <position position="187"/>
    </location>
</feature>
<evidence type="ECO:0000313" key="6">
    <source>
        <dbReference type="EMBL" id="MBV4396668.1"/>
    </source>
</evidence>
<dbReference type="GO" id="GO:0003864">
    <property type="term" value="F:3-methyl-2-oxobutanoate hydroxymethyltransferase activity"/>
    <property type="evidence" value="ECO:0007669"/>
    <property type="project" value="UniProtKB-EC"/>
</dbReference>
<comment type="subunit">
    <text evidence="2 5">Homodecamer; pentamer of dimers.</text>
</comment>
<evidence type="ECO:0000313" key="7">
    <source>
        <dbReference type="Proteomes" id="UP000722165"/>
    </source>
</evidence>
<dbReference type="SUPFAM" id="SSF51621">
    <property type="entry name" value="Phosphoenolpyruvate/pyruvate domain"/>
    <property type="match status" value="1"/>
</dbReference>
<evidence type="ECO:0000256" key="5">
    <source>
        <dbReference type="HAMAP-Rule" id="MF_00156"/>
    </source>
</evidence>
<comment type="cofactor">
    <cofactor evidence="5">
        <name>Mg(2+)</name>
        <dbReference type="ChEBI" id="CHEBI:18420"/>
    </cofactor>
    <text evidence="5">Binds 1 Mg(2+) ion per subunit.</text>
</comment>
<sequence length="275" mass="29558">MSVHADIKRITVPQLMAYKGQKKIVSLTSYIAPFARIIDEYVDMILIGDSTAMVGYNMDDTLSITVDQLAAHAKAVVSSTQRACIVVDMPFGSYQESPEQAFRNAAKMLSASGADAVKFEGGEYLAETTRFLVDRGIPVLAHIGLMPQYVNTMGGFKAQGLSEEAANRIFNDAIAQEQAGAWGIVIEGTAEPLARRITQSVKIPTIGIGASPECDGQVLVAEDIFNLSGSRIPKFAQQFSDVQAAIRQGVEAYSSQVRDGSFPTLNHCFGVAKNG</sequence>
<name>A0ABS6NM20_9BURK</name>
<reference evidence="6 7" key="1">
    <citation type="submission" date="2021-06" db="EMBL/GenBank/DDBJ databases">
        <authorList>
            <person name="Lu T."/>
            <person name="Wang Q."/>
            <person name="Han X."/>
        </authorList>
    </citation>
    <scope>NUCLEOTIDE SEQUENCE [LARGE SCALE GENOMIC DNA]</scope>
    <source>
        <strain evidence="6 7">LAM0050</strain>
    </source>
</reference>
<feature type="binding site" evidence="5">
    <location>
        <begin position="49"/>
        <end position="50"/>
    </location>
    <ligand>
        <name>3-methyl-2-oxobutanoate</name>
        <dbReference type="ChEBI" id="CHEBI:11851"/>
    </ligand>
</feature>
<dbReference type="HAMAP" id="MF_00156">
    <property type="entry name" value="PanB"/>
    <property type="match status" value="1"/>
</dbReference>
<keyword evidence="5" id="KW-0479">Metal-binding</keyword>
<comment type="catalytic activity">
    <reaction evidence="5">
        <text>(6R)-5,10-methylene-5,6,7,8-tetrahydrofolate + 3-methyl-2-oxobutanoate + H2O = 2-dehydropantoate + (6S)-5,6,7,8-tetrahydrofolate</text>
        <dbReference type="Rhea" id="RHEA:11824"/>
        <dbReference type="ChEBI" id="CHEBI:11561"/>
        <dbReference type="ChEBI" id="CHEBI:11851"/>
        <dbReference type="ChEBI" id="CHEBI:15377"/>
        <dbReference type="ChEBI" id="CHEBI:15636"/>
        <dbReference type="ChEBI" id="CHEBI:57453"/>
        <dbReference type="EC" id="2.1.2.11"/>
    </reaction>
</comment>
<proteinExistence type="inferred from homology"/>
<dbReference type="InterPro" id="IPR015813">
    <property type="entry name" value="Pyrv/PenolPyrv_kinase-like_dom"/>
</dbReference>
<comment type="similarity">
    <text evidence="1 5">Belongs to the PanB family.</text>
</comment>